<dbReference type="OrthoDB" id="7958481at2"/>
<protein>
    <recommendedName>
        <fullName evidence="1">Serine aminopeptidase S33 domain-containing protein</fullName>
    </recommendedName>
</protein>
<dbReference type="InterPro" id="IPR029058">
    <property type="entry name" value="AB_hydrolase_fold"/>
</dbReference>
<dbReference type="GO" id="GO:0016020">
    <property type="term" value="C:membrane"/>
    <property type="evidence" value="ECO:0007669"/>
    <property type="project" value="TreeGrafter"/>
</dbReference>
<accession>A0A1E2SJ42</accession>
<evidence type="ECO:0000313" key="3">
    <source>
        <dbReference type="Proteomes" id="UP000094426"/>
    </source>
</evidence>
<evidence type="ECO:0000313" key="2">
    <source>
        <dbReference type="EMBL" id="ODA89769.1"/>
    </source>
</evidence>
<dbReference type="Gene3D" id="3.40.50.1820">
    <property type="entry name" value="alpha/beta hydrolase"/>
    <property type="match status" value="1"/>
</dbReference>
<gene>
    <name evidence="2" type="ORF">ATY41_03695</name>
</gene>
<dbReference type="RefSeq" id="WP_011185336.1">
    <property type="nucleotide sequence ID" value="NZ_LNZG01000034.1"/>
</dbReference>
<dbReference type="InterPro" id="IPR022742">
    <property type="entry name" value="Hydrolase_4"/>
</dbReference>
<comment type="caution">
    <text evidence="2">The sequence shown here is derived from an EMBL/GenBank/DDBJ whole genome shotgun (WGS) entry which is preliminary data.</text>
</comment>
<dbReference type="InterPro" id="IPR000073">
    <property type="entry name" value="AB_hydrolase_1"/>
</dbReference>
<proteinExistence type="predicted"/>
<dbReference type="Proteomes" id="UP000094426">
    <property type="component" value="Unassembled WGS sequence"/>
</dbReference>
<feature type="domain" description="Serine aminopeptidase S33" evidence="1">
    <location>
        <begin position="74"/>
        <end position="232"/>
    </location>
</feature>
<dbReference type="OMA" id="TACLEHD"/>
<dbReference type="AlphaFoldDB" id="A0A1E2SJ42"/>
<name>A0A1E2SJ42_LEIXY</name>
<dbReference type="PANTHER" id="PTHR43798">
    <property type="entry name" value="MONOACYLGLYCEROL LIPASE"/>
    <property type="match status" value="1"/>
</dbReference>
<evidence type="ECO:0000259" key="1">
    <source>
        <dbReference type="Pfam" id="PF12146"/>
    </source>
</evidence>
<dbReference type="PANTHER" id="PTHR43798:SF33">
    <property type="entry name" value="HYDROLASE, PUTATIVE (AFU_ORTHOLOGUE AFUA_2G14860)-RELATED"/>
    <property type="match status" value="1"/>
</dbReference>
<dbReference type="InterPro" id="IPR050266">
    <property type="entry name" value="AB_hydrolase_sf"/>
</dbReference>
<reference evidence="2 3" key="1">
    <citation type="submission" date="2015-11" db="EMBL/GenBank/DDBJ databases">
        <authorList>
            <person name="Zhang Y."/>
            <person name="Guo Z."/>
        </authorList>
    </citation>
    <scope>NUCLEOTIDE SEQUENCE [LARGE SCALE GENOMIC DNA]</scope>
    <source>
        <strain evidence="3">gdw1</strain>
    </source>
</reference>
<sequence length="261" mass="28002">MTPTLVAVTEYGLSSAPPLLYIRALPAESGRPCGFGRAFERWVLRGPARERAVYAVGRPMSLPVDADMSRLAEVYANVVRGRFDGPVSLMGMSTGASVALQLAADHPELVDSLVVAAGAGRLSPRGRAVQRRYAAMLAAGGHRAAAELASATMSFRRLDPLVRAATRLLPAPDDIESLLTILRAEDGFDVRDRLGRVGAPTLILSGGRDVFYPAELGRETAVRMPRATHIVYRDRAHGGVPLHPRFAADIAAFLRRTQPTG</sequence>
<dbReference type="EMBL" id="LNZG01000034">
    <property type="protein sequence ID" value="ODA89769.1"/>
    <property type="molecule type" value="Genomic_DNA"/>
</dbReference>
<dbReference type="GO" id="GO:0003824">
    <property type="term" value="F:catalytic activity"/>
    <property type="evidence" value="ECO:0007669"/>
    <property type="project" value="UniProtKB-ARBA"/>
</dbReference>
<dbReference type="PRINTS" id="PR00111">
    <property type="entry name" value="ABHYDROLASE"/>
</dbReference>
<dbReference type="Pfam" id="PF12146">
    <property type="entry name" value="Hydrolase_4"/>
    <property type="match status" value="1"/>
</dbReference>
<dbReference type="SUPFAM" id="SSF53474">
    <property type="entry name" value="alpha/beta-Hydrolases"/>
    <property type="match status" value="1"/>
</dbReference>
<organism evidence="2 3">
    <name type="scientific">Leifsonia xyli subsp. xyli</name>
    <dbReference type="NCBI Taxonomy" id="59736"/>
    <lineage>
        <taxon>Bacteria</taxon>
        <taxon>Bacillati</taxon>
        <taxon>Actinomycetota</taxon>
        <taxon>Actinomycetes</taxon>
        <taxon>Micrococcales</taxon>
        <taxon>Microbacteriaceae</taxon>
        <taxon>Leifsonia</taxon>
    </lineage>
</organism>